<reference evidence="2 3" key="1">
    <citation type="submission" date="2018-08" db="EMBL/GenBank/DDBJ databases">
        <title>Recombination of ecologically and evolutionarily significant loci maintains genetic cohesion in the Pseudomonas syringae species complex.</title>
        <authorList>
            <person name="Dillon M."/>
            <person name="Thakur S."/>
            <person name="Almeida R.N.D."/>
            <person name="Weir B.S."/>
            <person name="Guttman D.S."/>
        </authorList>
    </citation>
    <scope>NUCLEOTIDE SEQUENCE [LARGE SCALE GENOMIC DNA]</scope>
    <source>
        <strain evidence="2 3">ICMP 5019</strain>
    </source>
</reference>
<dbReference type="Proteomes" id="UP000272613">
    <property type="component" value="Unassembled WGS sequence"/>
</dbReference>
<accession>A0AB37QIZ0</accession>
<gene>
    <name evidence="2" type="ORF">ALP74_200492</name>
</gene>
<name>A0AB37QIZ0_9PSED</name>
<feature type="region of interest" description="Disordered" evidence="1">
    <location>
        <begin position="73"/>
        <end position="108"/>
    </location>
</feature>
<organism evidence="2 3">
    <name type="scientific">Pseudomonas coronafaciens pv. garcae</name>
    <dbReference type="NCBI Taxonomy" id="251653"/>
    <lineage>
        <taxon>Bacteria</taxon>
        <taxon>Pseudomonadati</taxon>
        <taxon>Pseudomonadota</taxon>
        <taxon>Gammaproteobacteria</taxon>
        <taxon>Pseudomonadales</taxon>
        <taxon>Pseudomonadaceae</taxon>
        <taxon>Pseudomonas</taxon>
        <taxon>Pseudomonas coronafaciens</taxon>
    </lineage>
</organism>
<evidence type="ECO:0000313" key="2">
    <source>
        <dbReference type="EMBL" id="RMR96461.1"/>
    </source>
</evidence>
<protein>
    <submittedName>
        <fullName evidence="2">Uncharacterized protein</fullName>
    </submittedName>
</protein>
<comment type="caution">
    <text evidence="2">The sequence shown here is derived from an EMBL/GenBank/DDBJ whole genome shotgun (WGS) entry which is preliminary data.</text>
</comment>
<dbReference type="EMBL" id="RBSH01000268">
    <property type="protein sequence ID" value="RMR96461.1"/>
    <property type="molecule type" value="Genomic_DNA"/>
</dbReference>
<dbReference type="AlphaFoldDB" id="A0AB37QIZ0"/>
<evidence type="ECO:0000313" key="3">
    <source>
        <dbReference type="Proteomes" id="UP000272613"/>
    </source>
</evidence>
<sequence length="108" mass="12122">MFLAYYFASCAGDCMDFNDGLLRRYRLFLAPEKEHGIAKGLHALEEVGYIRAHARSVALDPSTGEQEFIRVKDDRPLPGRQPTGSRDGLGKTRFGGFFVGREKVSREP</sequence>
<proteinExistence type="predicted"/>
<evidence type="ECO:0000256" key="1">
    <source>
        <dbReference type="SAM" id="MobiDB-lite"/>
    </source>
</evidence>